<gene>
    <name evidence="4" type="ORF">K8V01_11375</name>
</gene>
<evidence type="ECO:0000256" key="1">
    <source>
        <dbReference type="ARBA" id="ARBA00001933"/>
    </source>
</evidence>
<dbReference type="Pfam" id="PF00291">
    <property type="entry name" value="PALP"/>
    <property type="match status" value="1"/>
</dbReference>
<evidence type="ECO:0000313" key="4">
    <source>
        <dbReference type="EMBL" id="HJG87598.1"/>
    </source>
</evidence>
<reference evidence="4" key="2">
    <citation type="submission" date="2021-09" db="EMBL/GenBank/DDBJ databases">
        <authorList>
            <person name="Gilroy R."/>
        </authorList>
    </citation>
    <scope>NUCLEOTIDE SEQUENCE</scope>
    <source>
        <strain evidence="4">CHK179-5677</strain>
    </source>
</reference>
<comment type="cofactor">
    <cofactor evidence="1">
        <name>pyridoxal 5'-phosphate</name>
        <dbReference type="ChEBI" id="CHEBI:597326"/>
    </cofactor>
</comment>
<accession>A0A921MN07</accession>
<dbReference type="EMBL" id="DYUC01000112">
    <property type="protein sequence ID" value="HJG87598.1"/>
    <property type="molecule type" value="Genomic_DNA"/>
</dbReference>
<dbReference type="RefSeq" id="WP_295368320.1">
    <property type="nucleotide sequence ID" value="NZ_DYUC01000112.1"/>
</dbReference>
<dbReference type="Gene3D" id="3.40.50.1100">
    <property type="match status" value="2"/>
</dbReference>
<feature type="domain" description="Tryptophan synthase beta chain-like PALP" evidence="3">
    <location>
        <begin position="130"/>
        <end position="332"/>
    </location>
</feature>
<dbReference type="Proteomes" id="UP000760668">
    <property type="component" value="Unassembled WGS sequence"/>
</dbReference>
<keyword evidence="2" id="KW-0663">Pyridoxal phosphate</keyword>
<dbReference type="PANTHER" id="PTHR10314">
    <property type="entry name" value="CYSTATHIONINE BETA-SYNTHASE"/>
    <property type="match status" value="1"/>
</dbReference>
<dbReference type="AlphaFoldDB" id="A0A921MN07"/>
<evidence type="ECO:0000259" key="3">
    <source>
        <dbReference type="Pfam" id="PF00291"/>
    </source>
</evidence>
<proteinExistence type="predicted"/>
<sequence length="489" mass="54262">MIDLTIRPEALERNLRNARENGILIPTFRQMKHPDSIPEKVKEGLRTVGLWDVNPLNLFRITWKNEARESGGLFRHVPNYVELPPALTGVPCRIVAMAGKWFPTGCHKVGASFGCLVPRLVTGQFDVTRHKAVWPSTGNYCRGGAFNSKLLGARGVAILPAGMSRERFDWLASIGAEVIATPGCESNVKEIFDKTNELRRDPGCMIFNQFEEMGNHLWHYQVTGEALSALFEGVKRPGDRLSGACFTSGSAGTIGCGDYLKEVYPGMKLAVGEALQCPTILRNGFGDHRIEGIGDKHIPWIHNVKNTDMVIDIDDEDALRLLRLFAEEEGLAYLAEEAGVDAGTLEKLSWLGISGIANVLCCVKMARYYEFTGRDVVVTVLTDSAAMYGSRVAELAAEHGPYDRRAAALDHRLHLLGLRTDAMAELNYCDRRRVHNLKYYTWVEQQGRTAAELDALWYGDEWEKVHAQVGELDALIDQFNTASGVLGQL</sequence>
<dbReference type="InterPro" id="IPR050214">
    <property type="entry name" value="Cys_Synth/Cystath_Beta-Synth"/>
</dbReference>
<dbReference type="InterPro" id="IPR001926">
    <property type="entry name" value="TrpB-like_PALP"/>
</dbReference>
<comment type="caution">
    <text evidence="4">The sequence shown here is derived from an EMBL/GenBank/DDBJ whole genome shotgun (WGS) entry which is preliminary data.</text>
</comment>
<name>A0A921MN07_9FIRM</name>
<dbReference type="InterPro" id="IPR036052">
    <property type="entry name" value="TrpB-like_PALP_sf"/>
</dbReference>
<organism evidence="4 5">
    <name type="scientific">Pseudoflavonifractor capillosus</name>
    <dbReference type="NCBI Taxonomy" id="106588"/>
    <lineage>
        <taxon>Bacteria</taxon>
        <taxon>Bacillati</taxon>
        <taxon>Bacillota</taxon>
        <taxon>Clostridia</taxon>
        <taxon>Eubacteriales</taxon>
        <taxon>Oscillospiraceae</taxon>
        <taxon>Pseudoflavonifractor</taxon>
    </lineage>
</organism>
<evidence type="ECO:0000313" key="5">
    <source>
        <dbReference type="Proteomes" id="UP000760668"/>
    </source>
</evidence>
<reference evidence="4" key="1">
    <citation type="journal article" date="2021" name="PeerJ">
        <title>Extensive microbial diversity within the chicken gut microbiome revealed by metagenomics and culture.</title>
        <authorList>
            <person name="Gilroy R."/>
            <person name="Ravi A."/>
            <person name="Getino M."/>
            <person name="Pursley I."/>
            <person name="Horton D.L."/>
            <person name="Alikhan N.F."/>
            <person name="Baker D."/>
            <person name="Gharbi K."/>
            <person name="Hall N."/>
            <person name="Watson M."/>
            <person name="Adriaenssens E.M."/>
            <person name="Foster-Nyarko E."/>
            <person name="Jarju S."/>
            <person name="Secka A."/>
            <person name="Antonio M."/>
            <person name="Oren A."/>
            <person name="Chaudhuri R.R."/>
            <person name="La Ragione R."/>
            <person name="Hildebrand F."/>
            <person name="Pallen M.J."/>
        </authorList>
    </citation>
    <scope>NUCLEOTIDE SEQUENCE</scope>
    <source>
        <strain evidence="4">CHK179-5677</strain>
    </source>
</reference>
<dbReference type="GO" id="GO:1901605">
    <property type="term" value="P:alpha-amino acid metabolic process"/>
    <property type="evidence" value="ECO:0007669"/>
    <property type="project" value="UniProtKB-ARBA"/>
</dbReference>
<evidence type="ECO:0000256" key="2">
    <source>
        <dbReference type="ARBA" id="ARBA00022898"/>
    </source>
</evidence>
<protein>
    <submittedName>
        <fullName evidence="4">Pyridoxal-phosphate dependent enzyme</fullName>
    </submittedName>
</protein>
<dbReference type="SUPFAM" id="SSF53686">
    <property type="entry name" value="Tryptophan synthase beta subunit-like PLP-dependent enzymes"/>
    <property type="match status" value="1"/>
</dbReference>